<accession>A0A8T0J858</accession>
<evidence type="ECO:0000313" key="4">
    <source>
        <dbReference type="Proteomes" id="UP000822688"/>
    </source>
</evidence>
<dbReference type="EMBL" id="CM026421">
    <property type="protein sequence ID" value="KAG0592090.1"/>
    <property type="molecule type" value="Genomic_DNA"/>
</dbReference>
<proteinExistence type="predicted"/>
<protein>
    <submittedName>
        <fullName evidence="2">Uncharacterized protein</fullName>
    </submittedName>
</protein>
<dbReference type="AlphaFoldDB" id="A0A8T0J858"/>
<sequence>MRHTNQLESPPAQNRSPVDSQMRQVTSLSPESFVHYHREQLLLSVSLQTDCISKAKLNRSEWGQLRCPCSHGRSSASRNPYKNLRPRLPRMYTTSVPIHSLHLSVTIIKSSPSMLFHDHRSINILNRATRARHGDHTRGA</sequence>
<dbReference type="Proteomes" id="UP000822688">
    <property type="component" value="Chromosome 1"/>
</dbReference>
<name>A0A8T0J858_CERPU</name>
<evidence type="ECO:0000313" key="2">
    <source>
        <dbReference type="EMBL" id="KAG0592090.1"/>
    </source>
</evidence>
<evidence type="ECO:0000313" key="3">
    <source>
        <dbReference type="EMBL" id="KAG0592094.1"/>
    </source>
</evidence>
<dbReference type="EMBL" id="CM026421">
    <property type="protein sequence ID" value="KAG0592094.1"/>
    <property type="molecule type" value="Genomic_DNA"/>
</dbReference>
<feature type="region of interest" description="Disordered" evidence="1">
    <location>
        <begin position="1"/>
        <end position="24"/>
    </location>
</feature>
<evidence type="ECO:0000256" key="1">
    <source>
        <dbReference type="SAM" id="MobiDB-lite"/>
    </source>
</evidence>
<organism evidence="2 4">
    <name type="scientific">Ceratodon purpureus</name>
    <name type="common">Fire moss</name>
    <name type="synonym">Dicranum purpureum</name>
    <dbReference type="NCBI Taxonomy" id="3225"/>
    <lineage>
        <taxon>Eukaryota</taxon>
        <taxon>Viridiplantae</taxon>
        <taxon>Streptophyta</taxon>
        <taxon>Embryophyta</taxon>
        <taxon>Bryophyta</taxon>
        <taxon>Bryophytina</taxon>
        <taxon>Bryopsida</taxon>
        <taxon>Dicranidae</taxon>
        <taxon>Pseudoditrichales</taxon>
        <taxon>Ditrichaceae</taxon>
        <taxon>Ceratodon</taxon>
    </lineage>
</organism>
<comment type="caution">
    <text evidence="2">The sequence shown here is derived from an EMBL/GenBank/DDBJ whole genome shotgun (WGS) entry which is preliminary data.</text>
</comment>
<keyword evidence="4" id="KW-1185">Reference proteome</keyword>
<reference evidence="2" key="1">
    <citation type="submission" date="2020-06" db="EMBL/GenBank/DDBJ databases">
        <title>WGS assembly of Ceratodon purpureus strain R40.</title>
        <authorList>
            <person name="Carey S.B."/>
            <person name="Jenkins J."/>
            <person name="Shu S."/>
            <person name="Lovell J.T."/>
            <person name="Sreedasyam A."/>
            <person name="Maumus F."/>
            <person name="Tiley G.P."/>
            <person name="Fernandez-Pozo N."/>
            <person name="Barry K."/>
            <person name="Chen C."/>
            <person name="Wang M."/>
            <person name="Lipzen A."/>
            <person name="Daum C."/>
            <person name="Saski C.A."/>
            <person name="Payton A.C."/>
            <person name="Mcbreen J.C."/>
            <person name="Conrad R.E."/>
            <person name="Kollar L.M."/>
            <person name="Olsson S."/>
            <person name="Huttunen S."/>
            <person name="Landis J.B."/>
            <person name="Wickett N.J."/>
            <person name="Johnson M.G."/>
            <person name="Rensing S.A."/>
            <person name="Grimwood J."/>
            <person name="Schmutz J."/>
            <person name="Mcdaniel S.F."/>
        </authorList>
    </citation>
    <scope>NUCLEOTIDE SEQUENCE</scope>
    <source>
        <strain evidence="2">R40</strain>
    </source>
</reference>
<gene>
    <name evidence="2" type="ORF">KC19_1G223700</name>
    <name evidence="3" type="ORF">KC19_1G224400</name>
</gene>